<protein>
    <submittedName>
        <fullName evidence="2">Uncharacterized protein</fullName>
    </submittedName>
</protein>
<feature type="transmembrane region" description="Helical" evidence="1">
    <location>
        <begin position="161"/>
        <end position="178"/>
    </location>
</feature>
<name>A0A512M7B9_9BACT</name>
<proteinExistence type="predicted"/>
<evidence type="ECO:0000313" key="2">
    <source>
        <dbReference type="EMBL" id="GEP42614.1"/>
    </source>
</evidence>
<feature type="transmembrane region" description="Helical" evidence="1">
    <location>
        <begin position="107"/>
        <end position="125"/>
    </location>
</feature>
<dbReference type="RefSeq" id="WP_146850212.1">
    <property type="nucleotide sequence ID" value="NZ_BKAG01000011.1"/>
</dbReference>
<feature type="transmembrane region" description="Helical" evidence="1">
    <location>
        <begin position="12"/>
        <end position="33"/>
    </location>
</feature>
<feature type="transmembrane region" description="Helical" evidence="1">
    <location>
        <begin position="65"/>
        <end position="86"/>
    </location>
</feature>
<keyword evidence="1" id="KW-0812">Transmembrane</keyword>
<evidence type="ECO:0000256" key="1">
    <source>
        <dbReference type="SAM" id="Phobius"/>
    </source>
</evidence>
<accession>A0A512M7B9</accession>
<sequence length="188" mass="21292">MNLLYPRFTLRQFGWMLLFGCGGAVIAGSYGIVHDQITFEIGPEYFTDFKFQQFFYLPKTQPERLIVAEIGFLATWWVGFFAGWFMGRLTIPHMPWRKAAGLSLKGVAVMTGTALLAAIMAYAWAPTDQNDPRMENWDGMFAGRDVIDTVAFAQVGYIHNASYLGGLIGLIAALVWMWRKRTRMAKTQ</sequence>
<dbReference type="Proteomes" id="UP000321577">
    <property type="component" value="Unassembled WGS sequence"/>
</dbReference>
<dbReference type="EMBL" id="BKAG01000011">
    <property type="protein sequence ID" value="GEP42614.1"/>
    <property type="molecule type" value="Genomic_DNA"/>
</dbReference>
<reference evidence="2 3" key="1">
    <citation type="submission" date="2019-07" db="EMBL/GenBank/DDBJ databases">
        <title>Whole genome shotgun sequence of Brevifollis gellanilyticus NBRC 108608.</title>
        <authorList>
            <person name="Hosoyama A."/>
            <person name="Uohara A."/>
            <person name="Ohji S."/>
            <person name="Ichikawa N."/>
        </authorList>
    </citation>
    <scope>NUCLEOTIDE SEQUENCE [LARGE SCALE GENOMIC DNA]</scope>
    <source>
        <strain evidence="2 3">NBRC 108608</strain>
    </source>
</reference>
<keyword evidence="3" id="KW-1185">Reference proteome</keyword>
<dbReference type="OrthoDB" id="678065at2"/>
<keyword evidence="1" id="KW-0472">Membrane</keyword>
<gene>
    <name evidence="2" type="ORF">BGE01nite_19050</name>
</gene>
<dbReference type="AlphaFoldDB" id="A0A512M7B9"/>
<keyword evidence="1" id="KW-1133">Transmembrane helix</keyword>
<evidence type="ECO:0000313" key="3">
    <source>
        <dbReference type="Proteomes" id="UP000321577"/>
    </source>
</evidence>
<organism evidence="2 3">
    <name type="scientific">Brevifollis gellanilyticus</name>
    <dbReference type="NCBI Taxonomy" id="748831"/>
    <lineage>
        <taxon>Bacteria</taxon>
        <taxon>Pseudomonadati</taxon>
        <taxon>Verrucomicrobiota</taxon>
        <taxon>Verrucomicrobiia</taxon>
        <taxon>Verrucomicrobiales</taxon>
        <taxon>Verrucomicrobiaceae</taxon>
    </lineage>
</organism>
<comment type="caution">
    <text evidence="2">The sequence shown here is derived from an EMBL/GenBank/DDBJ whole genome shotgun (WGS) entry which is preliminary data.</text>
</comment>